<dbReference type="AlphaFoldDB" id="A0A2V1DF96"/>
<evidence type="ECO:0000313" key="2">
    <source>
        <dbReference type="Proteomes" id="UP000244855"/>
    </source>
</evidence>
<name>A0A2V1DF96_9PLEO</name>
<dbReference type="EMBL" id="KZ805453">
    <property type="protein sequence ID" value="PVH96826.1"/>
    <property type="molecule type" value="Genomic_DNA"/>
</dbReference>
<protein>
    <submittedName>
        <fullName evidence="1">Uncharacterized protein</fullName>
    </submittedName>
</protein>
<keyword evidence="2" id="KW-1185">Reference proteome</keyword>
<proteinExistence type="predicted"/>
<sequence>MYGIVYGNDTGSGGDETALVAFLRREERNQNLPPCPQRCCTSRPRYAPKPFYISLPG</sequence>
<evidence type="ECO:0000313" key="1">
    <source>
        <dbReference type="EMBL" id="PVH96826.1"/>
    </source>
</evidence>
<organism evidence="1 2">
    <name type="scientific">Periconia macrospinosa</name>
    <dbReference type="NCBI Taxonomy" id="97972"/>
    <lineage>
        <taxon>Eukaryota</taxon>
        <taxon>Fungi</taxon>
        <taxon>Dikarya</taxon>
        <taxon>Ascomycota</taxon>
        <taxon>Pezizomycotina</taxon>
        <taxon>Dothideomycetes</taxon>
        <taxon>Pleosporomycetidae</taxon>
        <taxon>Pleosporales</taxon>
        <taxon>Massarineae</taxon>
        <taxon>Periconiaceae</taxon>
        <taxon>Periconia</taxon>
    </lineage>
</organism>
<accession>A0A2V1DF96</accession>
<dbReference type="Proteomes" id="UP000244855">
    <property type="component" value="Unassembled WGS sequence"/>
</dbReference>
<reference evidence="1 2" key="1">
    <citation type="journal article" date="2018" name="Sci. Rep.">
        <title>Comparative genomics provides insights into the lifestyle and reveals functional heterogeneity of dark septate endophytic fungi.</title>
        <authorList>
            <person name="Knapp D.G."/>
            <person name="Nemeth J.B."/>
            <person name="Barry K."/>
            <person name="Hainaut M."/>
            <person name="Henrissat B."/>
            <person name="Johnson J."/>
            <person name="Kuo A."/>
            <person name="Lim J.H.P."/>
            <person name="Lipzen A."/>
            <person name="Nolan M."/>
            <person name="Ohm R.A."/>
            <person name="Tamas L."/>
            <person name="Grigoriev I.V."/>
            <person name="Spatafora J.W."/>
            <person name="Nagy L.G."/>
            <person name="Kovacs G.M."/>
        </authorList>
    </citation>
    <scope>NUCLEOTIDE SEQUENCE [LARGE SCALE GENOMIC DNA]</scope>
    <source>
        <strain evidence="1 2">DSE2036</strain>
    </source>
</reference>
<gene>
    <name evidence="1" type="ORF">DM02DRAFT_616936</name>
</gene>